<protein>
    <submittedName>
        <fullName evidence="2">Uncharacterized protein</fullName>
    </submittedName>
</protein>
<feature type="region of interest" description="Disordered" evidence="1">
    <location>
        <begin position="28"/>
        <end position="50"/>
    </location>
</feature>
<gene>
    <name evidence="2" type="ORF">CIRG_06576</name>
</gene>
<dbReference type="AlphaFoldDB" id="A0A0J6YDY0"/>
<organism evidence="2 3">
    <name type="scientific">Coccidioides immitis RMSCC 2394</name>
    <dbReference type="NCBI Taxonomy" id="404692"/>
    <lineage>
        <taxon>Eukaryota</taxon>
        <taxon>Fungi</taxon>
        <taxon>Dikarya</taxon>
        <taxon>Ascomycota</taxon>
        <taxon>Pezizomycotina</taxon>
        <taxon>Eurotiomycetes</taxon>
        <taxon>Eurotiomycetidae</taxon>
        <taxon>Onygenales</taxon>
        <taxon>Onygenaceae</taxon>
        <taxon>Coccidioides</taxon>
    </lineage>
</organism>
<dbReference type="Proteomes" id="UP000054565">
    <property type="component" value="Unassembled WGS sequence"/>
</dbReference>
<evidence type="ECO:0000313" key="3">
    <source>
        <dbReference type="Proteomes" id="UP000054565"/>
    </source>
</evidence>
<reference evidence="3" key="1">
    <citation type="journal article" date="2010" name="Genome Res.">
        <title>Population genomic sequencing of Coccidioides fungi reveals recent hybridization and transposon control.</title>
        <authorList>
            <person name="Neafsey D.E."/>
            <person name="Barker B.M."/>
            <person name="Sharpton T.J."/>
            <person name="Stajich J.E."/>
            <person name="Park D.J."/>
            <person name="Whiston E."/>
            <person name="Hung C.-Y."/>
            <person name="McMahan C."/>
            <person name="White J."/>
            <person name="Sykes S."/>
            <person name="Heiman D."/>
            <person name="Young S."/>
            <person name="Zeng Q."/>
            <person name="Abouelleil A."/>
            <person name="Aftuck L."/>
            <person name="Bessette D."/>
            <person name="Brown A."/>
            <person name="FitzGerald M."/>
            <person name="Lui A."/>
            <person name="Macdonald J.P."/>
            <person name="Priest M."/>
            <person name="Orbach M.J."/>
            <person name="Galgiani J.N."/>
            <person name="Kirkland T.N."/>
            <person name="Cole G.T."/>
            <person name="Birren B.W."/>
            <person name="Henn M.R."/>
            <person name="Taylor J.W."/>
            <person name="Rounsley S.D."/>
        </authorList>
    </citation>
    <scope>NUCLEOTIDE SEQUENCE [LARGE SCALE GENOMIC DNA]</scope>
    <source>
        <strain evidence="3">RMSCC 2394</strain>
    </source>
</reference>
<name>A0A0J6YDY0_COCIT</name>
<sequence>MPPVVPPFTKSITNFGVPFVLVHPRGTRGSPAEMLQEEAQKAGNSPTSLSKHRQIVMSKGVMQFYKAGQCGREPKPVWHRRRSCGNVFLSIITILAYVTKRPVFGGLAPMRKNPEEVERTSDWGRWRTWAEQLRGVEEIIAAKEGWARRAAKAD</sequence>
<evidence type="ECO:0000256" key="1">
    <source>
        <dbReference type="SAM" id="MobiDB-lite"/>
    </source>
</evidence>
<proteinExistence type="predicted"/>
<dbReference type="EMBL" id="DS028096">
    <property type="protein sequence ID" value="KMP06896.1"/>
    <property type="molecule type" value="Genomic_DNA"/>
</dbReference>
<accession>A0A0J6YDY0</accession>
<evidence type="ECO:0000313" key="2">
    <source>
        <dbReference type="EMBL" id="KMP06896.1"/>
    </source>
</evidence>